<feature type="domain" description="PpiC" evidence="3">
    <location>
        <begin position="136"/>
        <end position="233"/>
    </location>
</feature>
<evidence type="ECO:0000313" key="4">
    <source>
        <dbReference type="EMBL" id="OGD74468.1"/>
    </source>
</evidence>
<evidence type="ECO:0000313" key="5">
    <source>
        <dbReference type="Proteomes" id="UP000177187"/>
    </source>
</evidence>
<evidence type="ECO:0000256" key="1">
    <source>
        <dbReference type="PROSITE-ProRule" id="PRU00278"/>
    </source>
</evidence>
<comment type="caution">
    <text evidence="4">The sequence shown here is derived from an EMBL/GenBank/DDBJ whole genome shotgun (WGS) entry which is preliminary data.</text>
</comment>
<dbReference type="GO" id="GO:0003755">
    <property type="term" value="F:peptidyl-prolyl cis-trans isomerase activity"/>
    <property type="evidence" value="ECO:0007669"/>
    <property type="project" value="UniProtKB-KW"/>
</dbReference>
<dbReference type="SUPFAM" id="SSF54534">
    <property type="entry name" value="FKBP-like"/>
    <property type="match status" value="2"/>
</dbReference>
<dbReference type="InterPro" id="IPR050245">
    <property type="entry name" value="PrsA_foldase"/>
</dbReference>
<accession>A0A1F5F498</accession>
<keyword evidence="1" id="KW-0413">Isomerase</keyword>
<dbReference type="InterPro" id="IPR011990">
    <property type="entry name" value="TPR-like_helical_dom_sf"/>
</dbReference>
<sequence length="522" mass="59310">MLRTVFISTVLAVLSMCLATQAEDERPVAWIDGEPFTIDDLEQRIADLPPQYQSMLTEEEGRRNLLDQIIQEQVLFLAALDEDLDSNPKVERQIEQARVRTLAIAYYENFFGEFYGYSEETLRKYYDSHRDEFMTDAQVRLRHILYATEEEALAGKARLDAGEISFSDLAKAETTDVKTKRLGGMLGLVTKDMPIPQLGAVPELQAVIFDLPVGELAGPVESKLGWHLLLVEEKIEPKALEFDRVKSRIADSLLVPEADALKYYEEHKGEYLDEDQVQLRIIACAEEDKIKAALQALDRGESFERVVEQYSEDESSKPDGGLLGYLKPSSPILALGRKARSIINITITELQDGQYTEPLEIDTGWAIVQRVSHMDPRQKSYEEVRASVRGQLTGDASNQRVMDFFDELRGRYDVVVSEENLFAEPKPKESPAELYALAEAAPPPTAVSYYKKILEFYPDSDEAPKAQFMIGFLYSDKLKNYDEAEAAFNVYLERWPRGDLAESARYMLEHMRDEDIELPEGL</sequence>
<protein>
    <recommendedName>
        <fullName evidence="3">PpiC domain-containing protein</fullName>
    </recommendedName>
</protein>
<feature type="signal peptide" evidence="2">
    <location>
        <begin position="1"/>
        <end position="22"/>
    </location>
</feature>
<dbReference type="PANTHER" id="PTHR47245:SF2">
    <property type="entry name" value="PEPTIDYL-PROLYL CIS-TRANS ISOMERASE HP_0175-RELATED"/>
    <property type="match status" value="1"/>
</dbReference>
<evidence type="ECO:0000256" key="2">
    <source>
        <dbReference type="SAM" id="SignalP"/>
    </source>
</evidence>
<organism evidence="4 5">
    <name type="scientific">Candidatus Coatesbacteria bacterium RBG_13_66_14</name>
    <dbReference type="NCBI Taxonomy" id="1817816"/>
    <lineage>
        <taxon>Bacteria</taxon>
        <taxon>Candidatus Coatesiibacteriota</taxon>
    </lineage>
</organism>
<dbReference type="PANTHER" id="PTHR47245">
    <property type="entry name" value="PEPTIDYLPROLYL ISOMERASE"/>
    <property type="match status" value="1"/>
</dbReference>
<dbReference type="Gene3D" id="3.10.50.40">
    <property type="match status" value="2"/>
</dbReference>
<reference evidence="4 5" key="1">
    <citation type="journal article" date="2016" name="Nat. Commun.">
        <title>Thousands of microbial genomes shed light on interconnected biogeochemical processes in an aquifer system.</title>
        <authorList>
            <person name="Anantharaman K."/>
            <person name="Brown C.T."/>
            <person name="Hug L.A."/>
            <person name="Sharon I."/>
            <person name="Castelle C.J."/>
            <person name="Probst A.J."/>
            <person name="Thomas B.C."/>
            <person name="Singh A."/>
            <person name="Wilkins M.J."/>
            <person name="Karaoz U."/>
            <person name="Brodie E.L."/>
            <person name="Williams K.H."/>
            <person name="Hubbard S.S."/>
            <person name="Banfield J.F."/>
        </authorList>
    </citation>
    <scope>NUCLEOTIDE SEQUENCE [LARGE SCALE GENOMIC DNA]</scope>
</reference>
<dbReference type="InterPro" id="IPR046357">
    <property type="entry name" value="PPIase_dom_sf"/>
</dbReference>
<proteinExistence type="predicted"/>
<gene>
    <name evidence="4" type="ORF">A2Y64_01780</name>
</gene>
<dbReference type="Gene3D" id="1.25.40.10">
    <property type="entry name" value="Tetratricopeptide repeat domain"/>
    <property type="match status" value="1"/>
</dbReference>
<dbReference type="InterPro" id="IPR000297">
    <property type="entry name" value="PPIase_PpiC"/>
</dbReference>
<feature type="chain" id="PRO_5009518464" description="PpiC domain-containing protein" evidence="2">
    <location>
        <begin position="23"/>
        <end position="522"/>
    </location>
</feature>
<name>A0A1F5F498_9BACT</name>
<dbReference type="PROSITE" id="PS01096">
    <property type="entry name" value="PPIC_PPIASE_1"/>
    <property type="match status" value="1"/>
</dbReference>
<dbReference type="InterPro" id="IPR027304">
    <property type="entry name" value="Trigger_fact/SurA_dom_sf"/>
</dbReference>
<dbReference type="PROSITE" id="PS50198">
    <property type="entry name" value="PPIC_PPIASE_2"/>
    <property type="match status" value="2"/>
</dbReference>
<feature type="domain" description="PpiC" evidence="3">
    <location>
        <begin position="274"/>
        <end position="372"/>
    </location>
</feature>
<dbReference type="InterPro" id="IPR023058">
    <property type="entry name" value="PPIase_PpiC_CS"/>
</dbReference>
<evidence type="ECO:0000259" key="3">
    <source>
        <dbReference type="PROSITE" id="PS50198"/>
    </source>
</evidence>
<dbReference type="Pfam" id="PF13145">
    <property type="entry name" value="Rotamase_2"/>
    <property type="match status" value="2"/>
</dbReference>
<keyword evidence="2" id="KW-0732">Signal</keyword>
<dbReference type="STRING" id="1817816.A2Y64_01780"/>
<dbReference type="Proteomes" id="UP000177187">
    <property type="component" value="Unassembled WGS sequence"/>
</dbReference>
<dbReference type="SUPFAM" id="SSF109998">
    <property type="entry name" value="Triger factor/SurA peptide-binding domain-like"/>
    <property type="match status" value="1"/>
</dbReference>
<keyword evidence="1" id="KW-0697">Rotamase</keyword>
<dbReference type="AlphaFoldDB" id="A0A1F5F498"/>
<dbReference type="EMBL" id="MFAF01000102">
    <property type="protein sequence ID" value="OGD74468.1"/>
    <property type="molecule type" value="Genomic_DNA"/>
</dbReference>